<dbReference type="AlphaFoldDB" id="A0A1L4D427"/>
<evidence type="ECO:0000313" key="3">
    <source>
        <dbReference type="Proteomes" id="UP000184731"/>
    </source>
</evidence>
<sequence length="219" mass="24910">MKIISTVKISLLSICASMTFQTSHAGIYNHYSSLYKNNDSLHTNKGGSYLFCVNPKKNFATKWAKPSDKNWNVNGSLSYPNKNIFNQGGIWIPGSEKSNNHSQYYLIAQKEFANKEKADEFCQALIKKCQSDVKNFNQIHSIIDDSHEYTQIGASSYAIPTSEWGIILTKYENSSSEIVNQSCSNWRHKKGEKIEFPSRPIAELMAETSLLYSTLPFYY</sequence>
<dbReference type="STRING" id="1915309.AXG55_13955"/>
<dbReference type="EMBL" id="CP017834">
    <property type="protein sequence ID" value="APJ04939.1"/>
    <property type="molecule type" value="Genomic_DNA"/>
</dbReference>
<gene>
    <name evidence="2" type="ORF">AXG55_13955</name>
</gene>
<dbReference type="KEGG" id="saqi:AXG55_13955"/>
<feature type="signal peptide" evidence="1">
    <location>
        <begin position="1"/>
        <end position="25"/>
    </location>
</feature>
<evidence type="ECO:0000313" key="2">
    <source>
        <dbReference type="EMBL" id="APJ04939.1"/>
    </source>
</evidence>
<evidence type="ECO:0000256" key="1">
    <source>
        <dbReference type="SAM" id="SignalP"/>
    </source>
</evidence>
<name>A0A1L4D427_9BACT</name>
<protein>
    <submittedName>
        <fullName evidence="2">Uncharacterized protein</fullName>
    </submittedName>
</protein>
<reference evidence="2 3" key="1">
    <citation type="submission" date="2016-10" db="EMBL/GenBank/DDBJ databases">
        <title>Silvanigrella aquatica sp. nov., isolated from a freshwater lake located in the Black Forest, Germany, description of Silvanigrellaceae fam. nov., Silvanigrellales ord. nov., reclassification of the order Bdellovibrionales in the class Oligoflexia, reclassification of the families Bacteriovoracaceae and Halobacteriovoraceae in the new order Bacteriovoracales ord. nov., and reclassification of the family Pseudobacteriovoracaceae in the order Oligoflexiales.</title>
        <authorList>
            <person name="Hahn M.W."/>
            <person name="Schmidt J."/>
            <person name="Koll U."/>
            <person name="Rohde M."/>
            <person name="Verbag S."/>
            <person name="Pitt A."/>
            <person name="Nakai R."/>
            <person name="Naganuma T."/>
            <person name="Lang E."/>
        </authorList>
    </citation>
    <scope>NUCLEOTIDE SEQUENCE [LARGE SCALE GENOMIC DNA]</scope>
    <source>
        <strain evidence="2 3">MWH-Nonnen-W8red</strain>
    </source>
</reference>
<organism evidence="2 3">
    <name type="scientific">Silvanigrella aquatica</name>
    <dbReference type="NCBI Taxonomy" id="1915309"/>
    <lineage>
        <taxon>Bacteria</taxon>
        <taxon>Pseudomonadati</taxon>
        <taxon>Bdellovibrionota</taxon>
        <taxon>Oligoflexia</taxon>
        <taxon>Silvanigrellales</taxon>
        <taxon>Silvanigrellaceae</taxon>
        <taxon>Silvanigrella</taxon>
    </lineage>
</organism>
<dbReference type="RefSeq" id="WP_148698698.1">
    <property type="nucleotide sequence ID" value="NZ_CP017834.1"/>
</dbReference>
<feature type="chain" id="PRO_5012114617" evidence="1">
    <location>
        <begin position="26"/>
        <end position="219"/>
    </location>
</feature>
<keyword evidence="1" id="KW-0732">Signal</keyword>
<dbReference type="Proteomes" id="UP000184731">
    <property type="component" value="Chromosome"/>
</dbReference>
<keyword evidence="3" id="KW-1185">Reference proteome</keyword>
<accession>A0A1L4D427</accession>
<proteinExistence type="predicted"/>